<keyword evidence="2" id="KW-0812">Transmembrane</keyword>
<evidence type="ECO:0000259" key="3">
    <source>
        <dbReference type="Pfam" id="PF07593"/>
    </source>
</evidence>
<keyword evidence="2" id="KW-0472">Membrane</keyword>
<sequence length="630" mass="70603">MSTEYSLDESLSMKQEETMNQLRMLICYFLLTIIMWIDCIDLNKNPSFIDISIKSGITHDNYVINPINPIPINDHSRLAFCDLNGDDWDDIVMHSLYPNLQKNISLEHLIFINNRNGTFTDFSNQSGLRHVQAAFFVFADIDNDGDQDLFAGLDYPTKDLTNQIYLNDGYGHFTLLENSGIEGIPGNSLAASASFADFNNDTFLDLYIGNGGSLRGVSDQLFFGKGNGTFGEVTNTSLLDINPKQPTNGIVVCDYDNDGDVDIFVSTYGVSIALGHNILWENDGTGKFKNVASIRGISAQATGNYWLSSTNNGSLVEPGKNMSNYVGSNGFGIDCEDINGDGLNDIFLTTISHPVESDYNRKWSDPSQLLINHISDNGDHIFINEFLKRNLPFNEGDIDAAIADFDNDGRLDLAVTRDTKYESRYTNFDQQSWFGLMHQNIDGTFQNLGQISGINNLQSTERVARMKGGQNFAWSDIDRDGDLDLLVGGRDQGGGRANFLFENIIGENKTWIAIKLIGDGIHVNRDAIGTRVTLRFTNWIMMREQKSSRGTYSSADTRLLHFGLGDFNQKFSLEVRWPDRTLNTYQSNIIPLNNFITIDYNAGLHPQNSGLRSFHTKITILFLFVHFIIF</sequence>
<accession>A0A815M3E9</accession>
<dbReference type="PANTHER" id="PTHR16026:SF0">
    <property type="entry name" value="CARTILAGE ACIDIC PROTEIN 1"/>
    <property type="match status" value="1"/>
</dbReference>
<reference evidence="4" key="1">
    <citation type="submission" date="2021-02" db="EMBL/GenBank/DDBJ databases">
        <authorList>
            <person name="Nowell W R."/>
        </authorList>
    </citation>
    <scope>NUCLEOTIDE SEQUENCE</scope>
</reference>
<dbReference type="AlphaFoldDB" id="A0A815M3E9"/>
<evidence type="ECO:0000313" key="4">
    <source>
        <dbReference type="EMBL" id="CAF1416176.1"/>
    </source>
</evidence>
<name>A0A815M3E9_ADIRI</name>
<keyword evidence="2" id="KW-1133">Transmembrane helix</keyword>
<evidence type="ECO:0000256" key="2">
    <source>
        <dbReference type="SAM" id="Phobius"/>
    </source>
</evidence>
<dbReference type="EMBL" id="CAJNOJ010000359">
    <property type="protein sequence ID" value="CAF1416176.1"/>
    <property type="molecule type" value="Genomic_DNA"/>
</dbReference>
<dbReference type="InterPro" id="IPR011519">
    <property type="entry name" value="UnbV_ASPIC"/>
</dbReference>
<evidence type="ECO:0000313" key="5">
    <source>
        <dbReference type="Proteomes" id="UP000663852"/>
    </source>
</evidence>
<organism evidence="4 5">
    <name type="scientific">Adineta ricciae</name>
    <name type="common">Rotifer</name>
    <dbReference type="NCBI Taxonomy" id="249248"/>
    <lineage>
        <taxon>Eukaryota</taxon>
        <taxon>Metazoa</taxon>
        <taxon>Spiralia</taxon>
        <taxon>Gnathifera</taxon>
        <taxon>Rotifera</taxon>
        <taxon>Eurotatoria</taxon>
        <taxon>Bdelloidea</taxon>
        <taxon>Adinetida</taxon>
        <taxon>Adinetidae</taxon>
        <taxon>Adineta</taxon>
    </lineage>
</organism>
<evidence type="ECO:0000256" key="1">
    <source>
        <dbReference type="ARBA" id="ARBA00022729"/>
    </source>
</evidence>
<gene>
    <name evidence="4" type="ORF">EDS130_LOCUS37108</name>
</gene>
<dbReference type="SUPFAM" id="SSF69318">
    <property type="entry name" value="Integrin alpha N-terminal domain"/>
    <property type="match status" value="2"/>
</dbReference>
<dbReference type="InterPro" id="IPR028994">
    <property type="entry name" value="Integrin_alpha_N"/>
</dbReference>
<feature type="domain" description="ASPIC/UnbV" evidence="3">
    <location>
        <begin position="527"/>
        <end position="585"/>
    </location>
</feature>
<dbReference type="OrthoDB" id="10022113at2759"/>
<dbReference type="Proteomes" id="UP000663852">
    <property type="component" value="Unassembled WGS sequence"/>
</dbReference>
<comment type="caution">
    <text evidence="4">The sequence shown here is derived from an EMBL/GenBank/DDBJ whole genome shotgun (WGS) entry which is preliminary data.</text>
</comment>
<keyword evidence="1" id="KW-0732">Signal</keyword>
<dbReference type="Pfam" id="PF13517">
    <property type="entry name" value="FG-GAP_3"/>
    <property type="match status" value="2"/>
</dbReference>
<dbReference type="InterPro" id="IPR013517">
    <property type="entry name" value="FG-GAP"/>
</dbReference>
<proteinExistence type="predicted"/>
<dbReference type="PANTHER" id="PTHR16026">
    <property type="entry name" value="CARTILAGE ACIDIC PROTEIN 1"/>
    <property type="match status" value="1"/>
</dbReference>
<dbReference type="InterPro" id="IPR027039">
    <property type="entry name" value="Crtac1"/>
</dbReference>
<feature type="transmembrane region" description="Helical" evidence="2">
    <location>
        <begin position="21"/>
        <end position="37"/>
    </location>
</feature>
<protein>
    <recommendedName>
        <fullName evidence="3">ASPIC/UnbV domain-containing protein</fullName>
    </recommendedName>
</protein>
<dbReference type="Gene3D" id="2.130.10.130">
    <property type="entry name" value="Integrin alpha, N-terminal"/>
    <property type="match status" value="3"/>
</dbReference>
<dbReference type="Pfam" id="PF07593">
    <property type="entry name" value="UnbV_ASPIC"/>
    <property type="match status" value="1"/>
</dbReference>